<dbReference type="Pfam" id="PF06736">
    <property type="entry name" value="TMEM175"/>
    <property type="match status" value="1"/>
</dbReference>
<evidence type="ECO:0000256" key="6">
    <source>
        <dbReference type="ARBA" id="ARBA00022826"/>
    </source>
</evidence>
<evidence type="ECO:0000256" key="1">
    <source>
        <dbReference type="ARBA" id="ARBA00004141"/>
    </source>
</evidence>
<keyword evidence="5 13" id="KW-0812">Transmembrane</keyword>
<evidence type="ECO:0000313" key="15">
    <source>
        <dbReference type="Proteomes" id="UP001199469"/>
    </source>
</evidence>
<keyword evidence="10 13" id="KW-0472">Membrane</keyword>
<dbReference type="EMBL" id="JAJNDB010000004">
    <property type="protein sequence ID" value="MCD2195519.1"/>
    <property type="molecule type" value="Genomic_DNA"/>
</dbReference>
<protein>
    <submittedName>
        <fullName evidence="14">TMEM175 family protein</fullName>
    </submittedName>
</protein>
<name>A0ABS8PEV0_9PSEU</name>
<evidence type="ECO:0000256" key="10">
    <source>
        <dbReference type="ARBA" id="ARBA00023136"/>
    </source>
</evidence>
<evidence type="ECO:0000256" key="8">
    <source>
        <dbReference type="ARBA" id="ARBA00022989"/>
    </source>
</evidence>
<dbReference type="Proteomes" id="UP001199469">
    <property type="component" value="Unassembled WGS sequence"/>
</dbReference>
<feature type="transmembrane region" description="Helical" evidence="13">
    <location>
        <begin position="92"/>
        <end position="110"/>
    </location>
</feature>
<keyword evidence="3" id="KW-0813">Transport</keyword>
<evidence type="ECO:0000256" key="11">
    <source>
        <dbReference type="ARBA" id="ARBA00023303"/>
    </source>
</evidence>
<proteinExistence type="inferred from homology"/>
<feature type="transmembrane region" description="Helical" evidence="13">
    <location>
        <begin position="61"/>
        <end position="80"/>
    </location>
</feature>
<evidence type="ECO:0000256" key="5">
    <source>
        <dbReference type="ARBA" id="ARBA00022692"/>
    </source>
</evidence>
<keyword evidence="15" id="KW-1185">Reference proteome</keyword>
<comment type="similarity">
    <text evidence="2">Belongs to the TMEM175 family.</text>
</comment>
<evidence type="ECO:0000256" key="3">
    <source>
        <dbReference type="ARBA" id="ARBA00022448"/>
    </source>
</evidence>
<evidence type="ECO:0000256" key="13">
    <source>
        <dbReference type="SAM" id="Phobius"/>
    </source>
</evidence>
<dbReference type="PANTHER" id="PTHR31462">
    <property type="entry name" value="ENDOSOMAL/LYSOSOMAL POTASSIUM CHANNEL TMEM175"/>
    <property type="match status" value="1"/>
</dbReference>
<sequence>MTGAGPSGAKPEDRLPRAERMVAFTDAAVAIALTLLVLPLVELVPEAVHANEPASSVVTHNLVAIGSFLLSFVVIARFWTVHHRLFGFSVRLTPGLVRLNLLWVLTIAVLPFPTEMISSFESDHFAPPFYLSVLLVCSATLSAMTIVMQRTAARDGDEDGVPESFVVGSLASTSTMVAALVVVLIFPDLGAWAFLVLIADPVFEPVIRRLRGDRKKPRGVSG</sequence>
<organism evidence="14 15">
    <name type="scientific">Actinomycetospora endophytica</name>
    <dbReference type="NCBI Taxonomy" id="2291215"/>
    <lineage>
        <taxon>Bacteria</taxon>
        <taxon>Bacillati</taxon>
        <taxon>Actinomycetota</taxon>
        <taxon>Actinomycetes</taxon>
        <taxon>Pseudonocardiales</taxon>
        <taxon>Pseudonocardiaceae</taxon>
        <taxon>Actinomycetospora</taxon>
    </lineage>
</organism>
<dbReference type="RefSeq" id="WP_230736689.1">
    <property type="nucleotide sequence ID" value="NZ_JAJNDB010000004.1"/>
</dbReference>
<gene>
    <name evidence="14" type="ORF">LQ327_19300</name>
</gene>
<evidence type="ECO:0000256" key="7">
    <source>
        <dbReference type="ARBA" id="ARBA00022958"/>
    </source>
</evidence>
<keyword evidence="6" id="KW-0631">Potassium channel</keyword>
<dbReference type="PANTHER" id="PTHR31462:SF5">
    <property type="entry name" value="ENDOSOMAL_LYSOSOMAL PROTON CHANNEL TMEM175"/>
    <property type="match status" value="1"/>
</dbReference>
<evidence type="ECO:0000256" key="2">
    <source>
        <dbReference type="ARBA" id="ARBA00006920"/>
    </source>
</evidence>
<comment type="subcellular location">
    <subcellularLocation>
        <location evidence="1">Membrane</location>
        <topology evidence="1">Multi-pass membrane protein</topology>
    </subcellularLocation>
</comment>
<keyword evidence="9" id="KW-0406">Ion transport</keyword>
<comment type="caution">
    <text evidence="14">The sequence shown here is derived from an EMBL/GenBank/DDBJ whole genome shotgun (WGS) entry which is preliminary data.</text>
</comment>
<reference evidence="14 15" key="1">
    <citation type="submission" date="2021-11" db="EMBL/GenBank/DDBJ databases">
        <title>Draft genome sequence of Actinomycetospora sp. SF1 isolated from the rhizosphere soil.</title>
        <authorList>
            <person name="Duangmal K."/>
            <person name="Chantavorakit T."/>
        </authorList>
    </citation>
    <scope>NUCLEOTIDE SEQUENCE [LARGE SCALE GENOMIC DNA]</scope>
    <source>
        <strain evidence="14 15">TBRC 5722</strain>
    </source>
</reference>
<accession>A0ABS8PEV0</accession>
<dbReference type="InterPro" id="IPR010617">
    <property type="entry name" value="TMEM175-like"/>
</dbReference>
<keyword evidence="11" id="KW-0407">Ion channel</keyword>
<evidence type="ECO:0000313" key="14">
    <source>
        <dbReference type="EMBL" id="MCD2195519.1"/>
    </source>
</evidence>
<evidence type="ECO:0000256" key="9">
    <source>
        <dbReference type="ARBA" id="ARBA00023065"/>
    </source>
</evidence>
<keyword evidence="7" id="KW-0630">Potassium</keyword>
<comment type="catalytic activity">
    <reaction evidence="12">
        <text>K(+)(in) = K(+)(out)</text>
        <dbReference type="Rhea" id="RHEA:29463"/>
        <dbReference type="ChEBI" id="CHEBI:29103"/>
    </reaction>
</comment>
<evidence type="ECO:0000256" key="12">
    <source>
        <dbReference type="ARBA" id="ARBA00034430"/>
    </source>
</evidence>
<keyword evidence="4" id="KW-0633">Potassium transport</keyword>
<feature type="transmembrane region" description="Helical" evidence="13">
    <location>
        <begin position="21"/>
        <end position="41"/>
    </location>
</feature>
<keyword evidence="8 13" id="KW-1133">Transmembrane helix</keyword>
<evidence type="ECO:0000256" key="4">
    <source>
        <dbReference type="ARBA" id="ARBA00022538"/>
    </source>
</evidence>
<feature type="transmembrane region" description="Helical" evidence="13">
    <location>
        <begin position="130"/>
        <end position="153"/>
    </location>
</feature>